<comment type="similarity">
    <text evidence="2 9">Belongs to the gluconokinase GntK/GntV family.</text>
</comment>
<keyword evidence="11" id="KW-1185">Reference proteome</keyword>
<dbReference type="PANTHER" id="PTHR43442:SF3">
    <property type="entry name" value="GLUCONOKINASE-RELATED"/>
    <property type="match status" value="1"/>
</dbReference>
<dbReference type="EMBL" id="VBUI01000020">
    <property type="protein sequence ID" value="TLF48313.1"/>
    <property type="molecule type" value="Genomic_DNA"/>
</dbReference>
<dbReference type="NCBIfam" id="TIGR01313">
    <property type="entry name" value="therm_gnt_kin"/>
    <property type="match status" value="1"/>
</dbReference>
<dbReference type="GO" id="GO:0005737">
    <property type="term" value="C:cytoplasm"/>
    <property type="evidence" value="ECO:0007669"/>
    <property type="project" value="TreeGrafter"/>
</dbReference>
<dbReference type="AlphaFoldDB" id="A0A5R8MH04"/>
<accession>A0A5R8MH04</accession>
<evidence type="ECO:0000256" key="1">
    <source>
        <dbReference type="ARBA" id="ARBA00004761"/>
    </source>
</evidence>
<evidence type="ECO:0000256" key="5">
    <source>
        <dbReference type="ARBA" id="ARBA00022741"/>
    </source>
</evidence>
<dbReference type="Gene3D" id="3.40.50.300">
    <property type="entry name" value="P-loop containing nucleotide triphosphate hydrolases"/>
    <property type="match status" value="1"/>
</dbReference>
<dbReference type="Pfam" id="PF13671">
    <property type="entry name" value="AAA_33"/>
    <property type="match status" value="1"/>
</dbReference>
<protein>
    <recommendedName>
        <fullName evidence="3 9">Gluconokinase</fullName>
        <ecNumber evidence="3 9">2.7.1.12</ecNumber>
    </recommendedName>
</protein>
<evidence type="ECO:0000313" key="11">
    <source>
        <dbReference type="Proteomes" id="UP000306973"/>
    </source>
</evidence>
<evidence type="ECO:0000256" key="7">
    <source>
        <dbReference type="ARBA" id="ARBA00022840"/>
    </source>
</evidence>
<evidence type="ECO:0000256" key="8">
    <source>
        <dbReference type="ARBA" id="ARBA00048090"/>
    </source>
</evidence>
<evidence type="ECO:0000313" key="10">
    <source>
        <dbReference type="EMBL" id="TLF48313.1"/>
    </source>
</evidence>
<name>A0A5R8MH04_9GAMM</name>
<proteinExistence type="inferred from homology"/>
<dbReference type="SUPFAM" id="SSF52540">
    <property type="entry name" value="P-loop containing nucleoside triphosphate hydrolases"/>
    <property type="match status" value="1"/>
</dbReference>
<dbReference type="CDD" id="cd02021">
    <property type="entry name" value="GntK"/>
    <property type="match status" value="1"/>
</dbReference>
<reference evidence="10 11" key="1">
    <citation type="journal article" date="2007" name="Int. J. Syst. Evol. Microbiol.">
        <title>Halomonas saccharevitans sp. nov., Halomonas arcis sp. nov. and Halomonas subterranea sp. nov., halophilic bacteria isolated from hypersaline environments of China.</title>
        <authorList>
            <person name="Xu X.W."/>
            <person name="Wu Y.H."/>
            <person name="Zhou Z."/>
            <person name="Wang C.S."/>
            <person name="Zhou Y.G."/>
            <person name="Zhang H.B."/>
            <person name="Wang Y."/>
            <person name="Wu M."/>
        </authorList>
    </citation>
    <scope>NUCLEOTIDE SEQUENCE [LARGE SCALE GENOMIC DNA]</scope>
    <source>
        <strain evidence="10 11">TBZ3</strain>
    </source>
</reference>
<evidence type="ECO:0000256" key="3">
    <source>
        <dbReference type="ARBA" id="ARBA00012054"/>
    </source>
</evidence>
<comment type="catalytic activity">
    <reaction evidence="8 9">
        <text>D-gluconate + ATP = 6-phospho-D-gluconate + ADP + H(+)</text>
        <dbReference type="Rhea" id="RHEA:19433"/>
        <dbReference type="ChEBI" id="CHEBI:15378"/>
        <dbReference type="ChEBI" id="CHEBI:18391"/>
        <dbReference type="ChEBI" id="CHEBI:30616"/>
        <dbReference type="ChEBI" id="CHEBI:58759"/>
        <dbReference type="ChEBI" id="CHEBI:456216"/>
        <dbReference type="EC" id="2.7.1.12"/>
    </reaction>
</comment>
<dbReference type="InterPro" id="IPR006001">
    <property type="entry name" value="Therm_gnt_kin"/>
</dbReference>
<keyword evidence="6 9" id="KW-0418">Kinase</keyword>
<dbReference type="Proteomes" id="UP000306973">
    <property type="component" value="Unassembled WGS sequence"/>
</dbReference>
<dbReference type="PANTHER" id="PTHR43442">
    <property type="entry name" value="GLUCONOKINASE-RELATED"/>
    <property type="match status" value="1"/>
</dbReference>
<dbReference type="GO" id="GO:0046316">
    <property type="term" value="F:gluconokinase activity"/>
    <property type="evidence" value="ECO:0007669"/>
    <property type="project" value="UniProtKB-EC"/>
</dbReference>
<dbReference type="InterPro" id="IPR027417">
    <property type="entry name" value="P-loop_NTPase"/>
</dbReference>
<evidence type="ECO:0000256" key="9">
    <source>
        <dbReference type="RuleBase" id="RU363066"/>
    </source>
</evidence>
<gene>
    <name evidence="10" type="ORF">FEI13_13315</name>
</gene>
<dbReference type="GO" id="GO:0005524">
    <property type="term" value="F:ATP binding"/>
    <property type="evidence" value="ECO:0007669"/>
    <property type="project" value="UniProtKB-KW"/>
</dbReference>
<keyword evidence="5 9" id="KW-0547">Nucleotide-binding</keyword>
<dbReference type="EC" id="2.7.1.12" evidence="3 9"/>
<organism evidence="10 11">
    <name type="scientific">Halomonas urmiana</name>
    <dbReference type="NCBI Taxonomy" id="490901"/>
    <lineage>
        <taxon>Bacteria</taxon>
        <taxon>Pseudomonadati</taxon>
        <taxon>Pseudomonadota</taxon>
        <taxon>Gammaproteobacteria</taxon>
        <taxon>Oceanospirillales</taxon>
        <taxon>Halomonadaceae</taxon>
        <taxon>Halomonas</taxon>
    </lineage>
</organism>
<sequence>MGVSGSGKSHIGSLLASTLHADFIDADDHHSPASIAKMSRGAPLNDSDREDWLLTLAGLYRQHHDQGKDLVIACSALKRRYRDALRQGAPGLKILYLDGSREILLERLGGRAGHFFAGENMLDSQLHDLEKPGGDEAISLDIRQSPNRIIEIFLSRIAR</sequence>
<comment type="caution">
    <text evidence="10">The sequence shown here is derived from an EMBL/GenBank/DDBJ whole genome shotgun (WGS) entry which is preliminary data.</text>
</comment>
<dbReference type="OrthoDB" id="9795716at2"/>
<evidence type="ECO:0000256" key="4">
    <source>
        <dbReference type="ARBA" id="ARBA00022679"/>
    </source>
</evidence>
<evidence type="ECO:0000256" key="6">
    <source>
        <dbReference type="ARBA" id="ARBA00022777"/>
    </source>
</evidence>
<keyword evidence="4 9" id="KW-0808">Transferase</keyword>
<evidence type="ECO:0000256" key="2">
    <source>
        <dbReference type="ARBA" id="ARBA00008420"/>
    </source>
</evidence>
<keyword evidence="7 9" id="KW-0067">ATP-binding</keyword>
<dbReference type="GO" id="GO:0005975">
    <property type="term" value="P:carbohydrate metabolic process"/>
    <property type="evidence" value="ECO:0007669"/>
    <property type="project" value="InterPro"/>
</dbReference>
<comment type="pathway">
    <text evidence="1">Carbohydrate acid metabolism.</text>
</comment>